<dbReference type="InterPro" id="IPR001036">
    <property type="entry name" value="Acrflvin-R"/>
</dbReference>
<keyword evidence="3" id="KW-1185">Reference proteome</keyword>
<dbReference type="PANTHER" id="PTHR32063:SF11">
    <property type="entry name" value="CATION OR DRUG EFFLUX SYSTEM PROTEIN"/>
    <property type="match status" value="1"/>
</dbReference>
<keyword evidence="1" id="KW-1133">Transmembrane helix</keyword>
<name>A0A5C6EM38_9BACT</name>
<dbReference type="AlphaFoldDB" id="A0A5C6EM38"/>
<evidence type="ECO:0000313" key="2">
    <source>
        <dbReference type="EMBL" id="TWU48681.1"/>
    </source>
</evidence>
<feature type="transmembrane region" description="Helical" evidence="1">
    <location>
        <begin position="96"/>
        <end position="118"/>
    </location>
</feature>
<evidence type="ECO:0000313" key="3">
    <source>
        <dbReference type="Proteomes" id="UP000318288"/>
    </source>
</evidence>
<organism evidence="2 3">
    <name type="scientific">Rubripirellula tenax</name>
    <dbReference type="NCBI Taxonomy" id="2528015"/>
    <lineage>
        <taxon>Bacteria</taxon>
        <taxon>Pseudomonadati</taxon>
        <taxon>Planctomycetota</taxon>
        <taxon>Planctomycetia</taxon>
        <taxon>Pirellulales</taxon>
        <taxon>Pirellulaceae</taxon>
        <taxon>Rubripirellula</taxon>
    </lineage>
</organism>
<dbReference type="Pfam" id="PF00873">
    <property type="entry name" value="ACR_tran"/>
    <property type="match status" value="1"/>
</dbReference>
<dbReference type="Gene3D" id="1.20.1640.10">
    <property type="entry name" value="Multidrug efflux transporter AcrB transmembrane domain"/>
    <property type="match status" value="1"/>
</dbReference>
<protein>
    <submittedName>
        <fullName evidence="2">Toluene efflux pump membrane transporter TtgB</fullName>
    </submittedName>
</protein>
<feature type="transmembrane region" description="Helical" evidence="1">
    <location>
        <begin position="124"/>
        <end position="150"/>
    </location>
</feature>
<sequence length="161" mass="17722">MAVLFVLLALAAQYGSWLLPMAIILIVPLCLLFALIGVWFRGMDNNVLTQIGFIVLIGLACKHAILIVEFAKAEEDEGKNRFDAAVSACRLRLRPILMTAFSFILGVVPLLVATGVGFEMRRVLGTAVFSGMLGVTLFGLFLTPVFYVLLRKYAKDRVAQR</sequence>
<gene>
    <name evidence="2" type="primary">ttgB</name>
    <name evidence="2" type="ORF">Poly51_45820</name>
</gene>
<dbReference type="PANTHER" id="PTHR32063">
    <property type="match status" value="1"/>
</dbReference>
<dbReference type="GO" id="GO:0042910">
    <property type="term" value="F:xenobiotic transmembrane transporter activity"/>
    <property type="evidence" value="ECO:0007669"/>
    <property type="project" value="TreeGrafter"/>
</dbReference>
<evidence type="ECO:0000256" key="1">
    <source>
        <dbReference type="SAM" id="Phobius"/>
    </source>
</evidence>
<accession>A0A5C6EM38</accession>
<dbReference type="Proteomes" id="UP000318288">
    <property type="component" value="Unassembled WGS sequence"/>
</dbReference>
<keyword evidence="1" id="KW-0472">Membrane</keyword>
<proteinExistence type="predicted"/>
<comment type="caution">
    <text evidence="2">The sequence shown here is derived from an EMBL/GenBank/DDBJ whole genome shotgun (WGS) entry which is preliminary data.</text>
</comment>
<dbReference type="SUPFAM" id="SSF82866">
    <property type="entry name" value="Multidrug efflux transporter AcrB transmembrane domain"/>
    <property type="match status" value="1"/>
</dbReference>
<dbReference type="GO" id="GO:0005886">
    <property type="term" value="C:plasma membrane"/>
    <property type="evidence" value="ECO:0007669"/>
    <property type="project" value="TreeGrafter"/>
</dbReference>
<dbReference type="EMBL" id="SJPW01000006">
    <property type="protein sequence ID" value="TWU48681.1"/>
    <property type="molecule type" value="Genomic_DNA"/>
</dbReference>
<reference evidence="2 3" key="1">
    <citation type="submission" date="2019-02" db="EMBL/GenBank/DDBJ databases">
        <title>Deep-cultivation of Planctomycetes and their phenomic and genomic characterization uncovers novel biology.</title>
        <authorList>
            <person name="Wiegand S."/>
            <person name="Jogler M."/>
            <person name="Boedeker C."/>
            <person name="Pinto D."/>
            <person name="Vollmers J."/>
            <person name="Rivas-Marin E."/>
            <person name="Kohn T."/>
            <person name="Peeters S.H."/>
            <person name="Heuer A."/>
            <person name="Rast P."/>
            <person name="Oberbeckmann S."/>
            <person name="Bunk B."/>
            <person name="Jeske O."/>
            <person name="Meyerdierks A."/>
            <person name="Storesund J.E."/>
            <person name="Kallscheuer N."/>
            <person name="Luecker S."/>
            <person name="Lage O.M."/>
            <person name="Pohl T."/>
            <person name="Merkel B.J."/>
            <person name="Hornburger P."/>
            <person name="Mueller R.-W."/>
            <person name="Bruemmer F."/>
            <person name="Labrenz M."/>
            <person name="Spormann A.M."/>
            <person name="Op Den Camp H."/>
            <person name="Overmann J."/>
            <person name="Amann R."/>
            <person name="Jetten M.S.M."/>
            <person name="Mascher T."/>
            <person name="Medema M.H."/>
            <person name="Devos D.P."/>
            <person name="Kaster A.-K."/>
            <person name="Ovreas L."/>
            <person name="Rohde M."/>
            <person name="Galperin M.Y."/>
            <person name="Jogler C."/>
        </authorList>
    </citation>
    <scope>NUCLEOTIDE SEQUENCE [LARGE SCALE GENOMIC DNA]</scope>
    <source>
        <strain evidence="2 3">Poly51</strain>
    </source>
</reference>
<keyword evidence="1" id="KW-0812">Transmembrane</keyword>
<feature type="transmembrane region" description="Helical" evidence="1">
    <location>
        <begin position="21"/>
        <end position="40"/>
    </location>
</feature>